<organism evidence="2 3">
    <name type="scientific">Piscinibacter koreensis</name>
    <dbReference type="NCBI Taxonomy" id="2742824"/>
    <lineage>
        <taxon>Bacteria</taxon>
        <taxon>Pseudomonadati</taxon>
        <taxon>Pseudomonadota</taxon>
        <taxon>Betaproteobacteria</taxon>
        <taxon>Burkholderiales</taxon>
        <taxon>Sphaerotilaceae</taxon>
        <taxon>Piscinibacter</taxon>
    </lineage>
</organism>
<gene>
    <name evidence="2" type="ORF">HQN59_07890</name>
</gene>
<dbReference type="AlphaFoldDB" id="A0A7Y6NM16"/>
<feature type="signal peptide" evidence="1">
    <location>
        <begin position="1"/>
        <end position="22"/>
    </location>
</feature>
<protein>
    <recommendedName>
        <fullName evidence="4">Outer membrane protein</fullName>
    </recommendedName>
</protein>
<evidence type="ECO:0008006" key="4">
    <source>
        <dbReference type="Google" id="ProtNLM"/>
    </source>
</evidence>
<proteinExistence type="predicted"/>
<dbReference type="Gene3D" id="2.40.160.170">
    <property type="match status" value="1"/>
</dbReference>
<feature type="chain" id="PRO_5030906147" description="Outer membrane protein" evidence="1">
    <location>
        <begin position="23"/>
        <end position="205"/>
    </location>
</feature>
<reference evidence="2 3" key="1">
    <citation type="submission" date="2020-06" db="EMBL/GenBank/DDBJ databases">
        <title>Schlegella sp. ID0723 isolated from air conditioner.</title>
        <authorList>
            <person name="Kim D.Y."/>
            <person name="Kim D.-U."/>
        </authorList>
    </citation>
    <scope>NUCLEOTIDE SEQUENCE [LARGE SCALE GENOMIC DNA]</scope>
    <source>
        <strain evidence="2 3">ID0723</strain>
    </source>
</reference>
<evidence type="ECO:0000256" key="1">
    <source>
        <dbReference type="SAM" id="SignalP"/>
    </source>
</evidence>
<dbReference type="EMBL" id="JABWMJ010000003">
    <property type="protein sequence ID" value="NUZ05683.1"/>
    <property type="molecule type" value="Genomic_DNA"/>
</dbReference>
<accession>A0A7Y6NM16</accession>
<evidence type="ECO:0000313" key="2">
    <source>
        <dbReference type="EMBL" id="NUZ05683.1"/>
    </source>
</evidence>
<name>A0A7Y6NM16_9BURK</name>
<keyword evidence="3" id="KW-1185">Reference proteome</keyword>
<evidence type="ECO:0000313" key="3">
    <source>
        <dbReference type="Proteomes" id="UP000529637"/>
    </source>
</evidence>
<dbReference type="Proteomes" id="UP000529637">
    <property type="component" value="Unassembled WGS sequence"/>
</dbReference>
<sequence>MRSSVIGFGLLGVAFATATARAADEPTTPASWARWQGRVALGYSSGGLRIDPTAFERSNASRTSVTAMGDYYFAGAVVGARQVGGFRATSGVAFGPRSEILTGLMPSASGGAFSVDRRLYGPGSLIRSPLGAATDNTTISYVGIGYTGLTSPGGWSFSADIGVVSLRPSSGVKLGRVFSGSQSADDLSRDLRLSPVLQIGASYAF</sequence>
<keyword evidence="1" id="KW-0732">Signal</keyword>
<dbReference type="RefSeq" id="WP_176067871.1">
    <property type="nucleotide sequence ID" value="NZ_JABWMJ010000003.1"/>
</dbReference>
<comment type="caution">
    <text evidence="2">The sequence shown here is derived from an EMBL/GenBank/DDBJ whole genome shotgun (WGS) entry which is preliminary data.</text>
</comment>